<organism evidence="1 2">
    <name type="scientific">Paenibacillus vini</name>
    <dbReference type="NCBI Taxonomy" id="1476024"/>
    <lineage>
        <taxon>Bacteria</taxon>
        <taxon>Bacillati</taxon>
        <taxon>Bacillota</taxon>
        <taxon>Bacilli</taxon>
        <taxon>Bacillales</taxon>
        <taxon>Paenibacillaceae</taxon>
        <taxon>Paenibacillus</taxon>
    </lineage>
</organism>
<proteinExistence type="predicted"/>
<accession>A0ABQ4ME10</accession>
<name>A0ABQ4ME10_9BACL</name>
<dbReference type="RefSeq" id="WP_211023831.1">
    <property type="nucleotide sequence ID" value="NZ_BOSL01000010.1"/>
</dbReference>
<evidence type="ECO:0000313" key="2">
    <source>
        <dbReference type="Proteomes" id="UP000679992"/>
    </source>
</evidence>
<sequence length="89" mass="10339">MYISRVVTGRIIEMRGDSVVTVQGDTVNTYNLRYYTLRDVEVEPEFEASPELCPEPGGLRSRFRRWAREGAGTAFLPWPLFWKKDANRI</sequence>
<dbReference type="EMBL" id="BOSL01000010">
    <property type="protein sequence ID" value="GIP54241.1"/>
    <property type="molecule type" value="Genomic_DNA"/>
</dbReference>
<gene>
    <name evidence="1" type="ORF">J42TS3_32760</name>
</gene>
<evidence type="ECO:0000313" key="1">
    <source>
        <dbReference type="EMBL" id="GIP54241.1"/>
    </source>
</evidence>
<comment type="caution">
    <text evidence="1">The sequence shown here is derived from an EMBL/GenBank/DDBJ whole genome shotgun (WGS) entry which is preliminary data.</text>
</comment>
<dbReference type="Proteomes" id="UP000679992">
    <property type="component" value="Unassembled WGS sequence"/>
</dbReference>
<keyword evidence="2" id="KW-1185">Reference proteome</keyword>
<reference evidence="1 2" key="1">
    <citation type="submission" date="2021-03" db="EMBL/GenBank/DDBJ databases">
        <title>Antimicrobial resistance genes in bacteria isolated from Japanese honey, and their potential for conferring macrolide and lincosamide resistance in the American foulbrood pathogen Paenibacillus larvae.</title>
        <authorList>
            <person name="Okamoto M."/>
            <person name="Kumagai M."/>
            <person name="Kanamori H."/>
            <person name="Takamatsu D."/>
        </authorList>
    </citation>
    <scope>NUCLEOTIDE SEQUENCE [LARGE SCALE GENOMIC DNA]</scope>
    <source>
        <strain evidence="1 2">J42TS3</strain>
    </source>
</reference>
<protein>
    <submittedName>
        <fullName evidence="1">Uncharacterized protein</fullName>
    </submittedName>
</protein>